<accession>A0A6V7Q3J7</accession>
<feature type="compositionally biased region" description="Gly residues" evidence="1">
    <location>
        <begin position="20"/>
        <end position="31"/>
    </location>
</feature>
<dbReference type="InterPro" id="IPR044184">
    <property type="entry name" value="SNE/GID2"/>
</dbReference>
<dbReference type="PANTHER" id="PTHR47750:SF1">
    <property type="entry name" value="F-BOX PROTEIN SNE"/>
    <property type="match status" value="1"/>
</dbReference>
<evidence type="ECO:0000259" key="2">
    <source>
        <dbReference type="Pfam" id="PF12937"/>
    </source>
</evidence>
<dbReference type="Pfam" id="PF12937">
    <property type="entry name" value="F-box-like"/>
    <property type="match status" value="1"/>
</dbReference>
<reference evidence="3" key="1">
    <citation type="submission" date="2020-07" db="EMBL/GenBank/DDBJ databases">
        <authorList>
            <person name="Lin J."/>
        </authorList>
    </citation>
    <scope>NUCLEOTIDE SEQUENCE</scope>
</reference>
<dbReference type="GO" id="GO:0009937">
    <property type="term" value="P:regulation of gibberellic acid mediated signaling pathway"/>
    <property type="evidence" value="ECO:0007669"/>
    <property type="project" value="InterPro"/>
</dbReference>
<dbReference type="SUPFAM" id="SSF81383">
    <property type="entry name" value="F-box domain"/>
    <property type="match status" value="1"/>
</dbReference>
<dbReference type="InterPro" id="IPR001810">
    <property type="entry name" value="F-box_dom"/>
</dbReference>
<dbReference type="GO" id="GO:0009740">
    <property type="term" value="P:gibberellic acid mediated signaling pathway"/>
    <property type="evidence" value="ECO:0007669"/>
    <property type="project" value="TreeGrafter"/>
</dbReference>
<dbReference type="Gene3D" id="1.20.1280.50">
    <property type="match status" value="1"/>
</dbReference>
<gene>
    <name evidence="3" type="ORF">CB5_LOCUS20960</name>
</gene>
<proteinExistence type="predicted"/>
<protein>
    <recommendedName>
        <fullName evidence="2">F-box domain-containing protein</fullName>
    </recommendedName>
</protein>
<dbReference type="GO" id="GO:0019005">
    <property type="term" value="C:SCF ubiquitin ligase complex"/>
    <property type="evidence" value="ECO:0007669"/>
    <property type="project" value="InterPro"/>
</dbReference>
<dbReference type="AlphaFoldDB" id="A0A6V7Q3J7"/>
<dbReference type="InterPro" id="IPR036047">
    <property type="entry name" value="F-box-like_dom_sf"/>
</dbReference>
<evidence type="ECO:0000256" key="1">
    <source>
        <dbReference type="SAM" id="MobiDB-lite"/>
    </source>
</evidence>
<dbReference type="EMBL" id="LR862132">
    <property type="protein sequence ID" value="CAD1837749.1"/>
    <property type="molecule type" value="Genomic_DNA"/>
</dbReference>
<sequence>MGAPTTYPDKEEEEERKKVGGAGAGGGGGGGGVGLRVTDDVDLLGEILGRLDGRSLAAAACVCRAWHAAAGSDRVWESLCLRHHAISASPSPAAAARSAVVAALGGYRALYRLCVGPALHRLAAGPDLSPLALSLSLSLFSIDRYERLAGGPHRPASLLFLCNPNLNSPLDVS</sequence>
<organism evidence="3">
    <name type="scientific">Ananas comosus var. bracteatus</name>
    <name type="common">red pineapple</name>
    <dbReference type="NCBI Taxonomy" id="296719"/>
    <lineage>
        <taxon>Eukaryota</taxon>
        <taxon>Viridiplantae</taxon>
        <taxon>Streptophyta</taxon>
        <taxon>Embryophyta</taxon>
        <taxon>Tracheophyta</taxon>
        <taxon>Spermatophyta</taxon>
        <taxon>Magnoliopsida</taxon>
        <taxon>Liliopsida</taxon>
        <taxon>Poales</taxon>
        <taxon>Bromeliaceae</taxon>
        <taxon>Bromelioideae</taxon>
        <taxon>Ananas</taxon>
    </lineage>
</organism>
<feature type="domain" description="F-box" evidence="2">
    <location>
        <begin position="42"/>
        <end position="82"/>
    </location>
</feature>
<dbReference type="PANTHER" id="PTHR47750">
    <property type="entry name" value="F-BOX PROTEIN SNE"/>
    <property type="match status" value="1"/>
</dbReference>
<evidence type="ECO:0000313" key="3">
    <source>
        <dbReference type="EMBL" id="CAD1837749.1"/>
    </source>
</evidence>
<feature type="region of interest" description="Disordered" evidence="1">
    <location>
        <begin position="1"/>
        <end position="31"/>
    </location>
</feature>
<name>A0A6V7Q3J7_ANACO</name>